<evidence type="ECO:0000313" key="5">
    <source>
        <dbReference type="Proteomes" id="UP000230859"/>
    </source>
</evidence>
<feature type="chain" id="PRO_5013614587" evidence="1">
    <location>
        <begin position="28"/>
        <end position="821"/>
    </location>
</feature>
<evidence type="ECO:0000256" key="1">
    <source>
        <dbReference type="SAM" id="SignalP"/>
    </source>
</evidence>
<feature type="domain" description="Peptidase C45 hydrolase" evidence="2">
    <location>
        <begin position="556"/>
        <end position="680"/>
    </location>
</feature>
<reference evidence="4 5" key="1">
    <citation type="submission" date="2017-09" db="EMBL/GenBank/DDBJ databases">
        <title>Depth-based differentiation of microbial function through sediment-hosted aquifers and enrichment of novel symbionts in the deep terrestrial subsurface.</title>
        <authorList>
            <person name="Probst A.J."/>
            <person name="Ladd B."/>
            <person name="Jarett J.K."/>
            <person name="Geller-Mcgrath D.E."/>
            <person name="Sieber C.M."/>
            <person name="Emerson J.B."/>
            <person name="Anantharaman K."/>
            <person name="Thomas B.C."/>
            <person name="Malmstrom R."/>
            <person name="Stieglmeier M."/>
            <person name="Klingl A."/>
            <person name="Woyke T."/>
            <person name="Ryan C.M."/>
            <person name="Banfield J.F."/>
        </authorList>
    </citation>
    <scope>NUCLEOTIDE SEQUENCE [LARGE SCALE GENOMIC DNA]</scope>
    <source>
        <strain evidence="4">CG11_big_fil_rev_8_21_14_0_20_45_26</strain>
    </source>
</reference>
<dbReference type="InterPro" id="IPR047794">
    <property type="entry name" value="C45_proenzyme-like"/>
</dbReference>
<evidence type="ECO:0000259" key="3">
    <source>
        <dbReference type="Pfam" id="PF04734"/>
    </source>
</evidence>
<organism evidence="4 5">
    <name type="scientific">Candidatus Abzuiibacterium crystallinum</name>
    <dbReference type="NCBI Taxonomy" id="1974748"/>
    <lineage>
        <taxon>Bacteria</taxon>
        <taxon>Pseudomonadati</taxon>
        <taxon>Candidatus Omnitrophota</taxon>
        <taxon>Candidatus Abzuiibacterium</taxon>
    </lineage>
</organism>
<dbReference type="Pfam" id="PF04734">
    <property type="entry name" value="Ceramidase_alk"/>
    <property type="match status" value="1"/>
</dbReference>
<dbReference type="Gene3D" id="3.60.60.10">
    <property type="entry name" value="Penicillin V Acylase, Chain A"/>
    <property type="match status" value="1"/>
</dbReference>
<accession>A0A2H0LNZ4</accession>
<dbReference type="PANTHER" id="PTHR35190">
    <property type="entry name" value="PROTEIN DCD1B"/>
    <property type="match status" value="1"/>
</dbReference>
<evidence type="ECO:0000259" key="2">
    <source>
        <dbReference type="Pfam" id="PF03417"/>
    </source>
</evidence>
<evidence type="ECO:0000313" key="4">
    <source>
        <dbReference type="EMBL" id="PIQ85404.1"/>
    </source>
</evidence>
<dbReference type="InterPro" id="IPR047803">
    <property type="entry name" value="DCD1A/B-like"/>
</dbReference>
<dbReference type="AlphaFoldDB" id="A0A2H0LNZ4"/>
<protein>
    <submittedName>
        <fullName evidence="4">Uncharacterized protein</fullName>
    </submittedName>
</protein>
<proteinExistence type="predicted"/>
<dbReference type="InterPro" id="IPR031329">
    <property type="entry name" value="NEUT/ALK_ceramidase_N"/>
</dbReference>
<dbReference type="Pfam" id="PF03417">
    <property type="entry name" value="AAT"/>
    <property type="match status" value="1"/>
</dbReference>
<feature type="domain" description="Neutral/alkaline non-lysosomal ceramidase N-terminal" evidence="3">
    <location>
        <begin position="39"/>
        <end position="251"/>
    </location>
</feature>
<dbReference type="InterPro" id="IPR005079">
    <property type="entry name" value="Peptidase_C45_hydrolase"/>
</dbReference>
<comment type="caution">
    <text evidence="4">The sequence shown here is derived from an EMBL/GenBank/DDBJ whole genome shotgun (WGS) entry which is preliminary data.</text>
</comment>
<name>A0A2H0LNZ4_9BACT</name>
<sequence>MRQKTRWFILVCAVCSVMTFGPVQVLGSDPGGFDPQIRAGFAKIDVTPPIGTPLSGYGRRHGDPSKGIKDLLYARTISLTQKGETFYFVSFDNVLVDEHLRNVVLQKVRREIEVPDDHLVLAATHTHSGSGAIGGRFWQRFIGGRFDRKVFEKTTDLIAASVIQSFKNQRTVAVEYGEIDAGDLTENRLDENLPASALLRVIRFKHGSNVLGQLVFFAAHPTLYSADNRHFSADFPGVLTRLLEEKYAKSTSLFINGAAGDIRPSGIYSDYPEKRVERYGQVLFEKVESIRFKPLALEGPWQAEIIRVKLPDTKVARFVPAILSNRFLPRHAYFQVVRLGNIAFMALPGEIASEIGREIEARAAGKGFRLFVIGFANDYIGYVIPERYYLDRSEYESRTSLYGHRFDFFVHQTVDQLLNALDNRSSQHESGKLIIQQELPVIFVRGSDYEMGYQQGELMQTEIQQAKKEIYHYLAHRVIYIPFFSGLISKWILSRTWKKMAPYVSYGEWQELKGLADGTGLKMKDVKRLHAIPDLIEHLCANGVYFDRATQSRRLIHLRNLDWIRDMGIQDYAALIVYQPERGIPYVNIGYYGFAGVISGFNAEGISVGQVGADSIDETLRGTPMPFLLKRILREANSLERASEIIIHAPRTSAFNYVFGDAKHKQALAIETTAHHYKIFTDNDPMEIDSGYGLAAQNILVRADTAFDPVIRNLQTASKGKPDQPGLEPPAGSAYETRYKKQAELAQAAYGELTPGKVIEIAKDIAPDSNVQSVVYAFPDFWVANATDELPAARTEYKHFNYDQLVLLGSDPSGSDPTHTY</sequence>
<dbReference type="NCBIfam" id="NF040521">
    <property type="entry name" value="C45_proenzyme"/>
    <property type="match status" value="1"/>
</dbReference>
<feature type="signal peptide" evidence="1">
    <location>
        <begin position="1"/>
        <end position="27"/>
    </location>
</feature>
<dbReference type="PANTHER" id="PTHR35190:SF1">
    <property type="entry name" value="PEPTIDASE C45 HYDROLASE DOMAIN-CONTAINING PROTEIN"/>
    <property type="match status" value="1"/>
</dbReference>
<keyword evidence="1" id="KW-0732">Signal</keyword>
<dbReference type="Proteomes" id="UP000230859">
    <property type="component" value="Unassembled WGS sequence"/>
</dbReference>
<dbReference type="EMBL" id="PCVY01000066">
    <property type="protein sequence ID" value="PIQ85404.1"/>
    <property type="molecule type" value="Genomic_DNA"/>
</dbReference>
<gene>
    <name evidence="4" type="ORF">COV74_08810</name>
</gene>